<dbReference type="PANTHER" id="PTHR47962">
    <property type="entry name" value="ATP-DEPENDENT HELICASE LHR-RELATED-RELATED"/>
    <property type="match status" value="1"/>
</dbReference>
<keyword evidence="4 12" id="KW-0347">Helicase</keyword>
<evidence type="ECO:0000259" key="10">
    <source>
        <dbReference type="PROSITE" id="PS51192"/>
    </source>
</evidence>
<evidence type="ECO:0000256" key="6">
    <source>
        <dbReference type="ARBA" id="ARBA00023125"/>
    </source>
</evidence>
<sequence>MARFSPLVRQWFGQAFAEPTAAQAGAWDAIGKGEHTLVVAPTGSGKTLAAFLSAIDRIVTRPEPPSDPHHRCGVIYLSPIKALAVDVERNLRSPLAGLAGLARAQGGSVPDVTVAVRSGDTPAADRRDFARNGADILITTPESLFLLLTSQAREMFAGVHTVIVDEVHSIAGSKRGAHLAVSLDRLDALLERPAQRIGLSATVRPVEEAARFLAGGRPVTTVAPPARKVINLDVTVPVEDMTALGQVSATDPDLSGAAAGDPRRSSIWPHVEEQVVDLITAHRSTIVFANSRRLAERLTARINEIHAERTGEFDPQAARDAKPPAQLMAQSDRSHGTAAVLAKAHHGSVSHQQRAVIEDELKQGVLPAVVATSSLELGIDMGAVDLVIQVEAPPSVAGGLQRIGRAGHQVGAPSHGVLFPKFRGDLLASAVVAERMLGGEIEQLRIPSLPLDVLAQQIVAIIAMDSLTVPELQALLRRSAPYATLGRGALDAVLDMLSGRYPSEEFGELRPRLVWDRATDRLTARRNAQTLAVTSGGTIPDRGLFGVFLATEGQGSGGAGRRVGELDEEMVYESRVGDVFALGSSSWRIVEITHDRVLVLPASGLPGRLPFWKGDTLGRPAELGTAHGAFVRELATASQTQAQQRLSGIGLDGNASANLLEYLSAQTEATGVLPDEKTIVLERFRDELGDWRVVLHSPYGAAVHAPWALVLAARLRERFGVDVSAMHADDGIVLRLPDLGGDDDADPLAELPELITLDPGTVTAEVTEQIGGSAVFAARFRECAARALLLPRRQIGARQPLWQQRLRATALLEVASRYPSFPIVAEAVRECLQDVFDVPALVAVQRGLADRSVRLVPVQTPAPSPFASSLLFGYVAQFIYDGDSPLAERRAAALTLDPDLLAELLGGADAPVLSDLLDADTVTETERGLQRLTPERKARSDDDIADLLRILGPLTAAEIAERSVDELDVPAVLNGLRATRRVIDVRVGGREVLADPADAPLLRDGLGVALPQGIAASLLDTTVDEPIDRLIGRYARTRGPFVAAAPAARFGIGVAVALDALRRLQSAGRIAEGDLRPAGSAPVDPLDAAAAEHATGAGGSREFVDAEVLRLLRRRSLASLRSEVEPATSSAFAAFLPAWNGIGAGRGQQPLRGVDGVLRAVEQLAGARVPASALESLILPARVPGYSPAMLDELMTSGEVVWAGHGALGTDDGWVSLHPADTASLTLPEPPADLPDSVQTPLHQALLRVLGNGGGYFFRELADAVARNGFPGADPAGNNSVAGVGSGAGAGAGAARGTGPVTDTVAGAGGSVVGDEALGSALWDLVFAGLVSGDTIAPLRARLAGGRTAHRPGGRSRGQQRLRLPSRGRLAAVPRAPRLPPHLAGRWSLLPPVETDPTVRAHANAELLLERHGVVTRGAAVAEETPGGFGALYRVLSAFEESGRVRRGYFVEGLGAAQFATAGAVDRLRAGPVDDSTGRRGQTDAPVVVLAAADPANPYGAALPWPERTGASAPASAQGDPASAPAGAETASAVGTGGAGTAGAAAVGTGQASAGATGAGTSADAAPDSHRPARRAGALVVLRQGRLLLYAERGGRSLLSFTDDQDELDAAATALASAVLSGHVATMTITRVDGVDAVGPQSRGAVLDALQRNGFTVTPRGLRLRTGVR</sequence>
<dbReference type="GO" id="GO:0005524">
    <property type="term" value="F:ATP binding"/>
    <property type="evidence" value="ECO:0007669"/>
    <property type="project" value="UniProtKB-KW"/>
</dbReference>
<evidence type="ECO:0000256" key="5">
    <source>
        <dbReference type="ARBA" id="ARBA00022840"/>
    </source>
</evidence>
<keyword evidence="1" id="KW-0547">Nucleotide-binding</keyword>
<keyword evidence="8" id="KW-0413">Isomerase</keyword>
<keyword evidence="2" id="KW-0227">DNA damage</keyword>
<dbReference type="Pfam" id="PF00270">
    <property type="entry name" value="DEAD"/>
    <property type="match status" value="1"/>
</dbReference>
<dbReference type="InterPro" id="IPR055368">
    <property type="entry name" value="WH3_Lhr"/>
</dbReference>
<evidence type="ECO:0000256" key="7">
    <source>
        <dbReference type="ARBA" id="ARBA00023204"/>
    </source>
</evidence>
<evidence type="ECO:0000259" key="11">
    <source>
        <dbReference type="PROSITE" id="PS51194"/>
    </source>
</evidence>
<dbReference type="Pfam" id="PF00271">
    <property type="entry name" value="Helicase_C"/>
    <property type="match status" value="1"/>
</dbReference>
<feature type="compositionally biased region" description="Low complexity" evidence="9">
    <location>
        <begin position="1521"/>
        <end position="1531"/>
    </location>
</feature>
<feature type="domain" description="Helicase ATP-binding" evidence="10">
    <location>
        <begin position="27"/>
        <end position="221"/>
    </location>
</feature>
<dbReference type="InterPro" id="IPR001650">
    <property type="entry name" value="Helicase_C-like"/>
</dbReference>
<dbReference type="PANTHER" id="PTHR47962:SF5">
    <property type="entry name" value="ATP-DEPENDENT HELICASE LHR-RELATED"/>
    <property type="match status" value="1"/>
</dbReference>
<dbReference type="InterPro" id="IPR052511">
    <property type="entry name" value="ATP-dep_Helicase"/>
</dbReference>
<dbReference type="SUPFAM" id="SSF52540">
    <property type="entry name" value="P-loop containing nucleoside triphosphate hydrolases"/>
    <property type="match status" value="1"/>
</dbReference>
<comment type="caution">
    <text evidence="12">The sequence shown here is derived from an EMBL/GenBank/DDBJ whole genome shotgun (WGS) entry which is preliminary data.</text>
</comment>
<evidence type="ECO:0000256" key="3">
    <source>
        <dbReference type="ARBA" id="ARBA00022801"/>
    </source>
</evidence>
<dbReference type="SMART" id="SM00487">
    <property type="entry name" value="DEXDc"/>
    <property type="match status" value="1"/>
</dbReference>
<proteinExistence type="predicted"/>
<dbReference type="Pfam" id="PF08494">
    <property type="entry name" value="DEAD_assoc"/>
    <property type="match status" value="1"/>
</dbReference>
<dbReference type="InterPro" id="IPR014001">
    <property type="entry name" value="Helicase_ATP-bd"/>
</dbReference>
<dbReference type="SMART" id="SM00382">
    <property type="entry name" value="AAA"/>
    <property type="match status" value="1"/>
</dbReference>
<dbReference type="Pfam" id="PF23235">
    <property type="entry name" value="WHD_3rd_Lhr"/>
    <property type="match status" value="1"/>
</dbReference>
<evidence type="ECO:0000313" key="12">
    <source>
        <dbReference type="EMBL" id="NNG34957.1"/>
    </source>
</evidence>
<keyword evidence="3 12" id="KW-0378">Hydrolase</keyword>
<dbReference type="GO" id="GO:0016887">
    <property type="term" value="F:ATP hydrolysis activity"/>
    <property type="evidence" value="ECO:0007669"/>
    <property type="project" value="TreeGrafter"/>
</dbReference>
<keyword evidence="7" id="KW-0234">DNA repair</keyword>
<dbReference type="Pfam" id="PF23236">
    <property type="entry name" value="WHD_2nd_Lhr"/>
    <property type="match status" value="1"/>
</dbReference>
<gene>
    <name evidence="12" type="ORF">HKD39_04360</name>
</gene>
<dbReference type="PROSITE" id="PS51194">
    <property type="entry name" value="HELICASE_CTER"/>
    <property type="match status" value="1"/>
</dbReference>
<dbReference type="InterPro" id="IPR055367">
    <property type="entry name" value="WH4_Lhr"/>
</dbReference>
<dbReference type="InterPro" id="IPR011545">
    <property type="entry name" value="DEAD/DEAH_box_helicase_dom"/>
</dbReference>
<dbReference type="InterPro" id="IPR003593">
    <property type="entry name" value="AAA+_ATPase"/>
</dbReference>
<dbReference type="Proteomes" id="UP000562984">
    <property type="component" value="Unassembled WGS sequence"/>
</dbReference>
<accession>A0A849A4G6</accession>
<dbReference type="InterPro" id="IPR055369">
    <property type="entry name" value="WH2_Lhr"/>
</dbReference>
<keyword evidence="13" id="KW-1185">Reference proteome</keyword>
<name>A0A849A4G6_9ACTN</name>
<protein>
    <submittedName>
        <fullName evidence="12">ATP-dependent helicase</fullName>
        <ecNumber evidence="12">3.6.4.-</ecNumber>
    </submittedName>
</protein>
<dbReference type="Gene3D" id="3.40.50.300">
    <property type="entry name" value="P-loop containing nucleotide triphosphate hydrolases"/>
    <property type="match status" value="2"/>
</dbReference>
<feature type="compositionally biased region" description="Low complexity" evidence="9">
    <location>
        <begin position="1551"/>
        <end position="1566"/>
    </location>
</feature>
<dbReference type="GO" id="GO:0004386">
    <property type="term" value="F:helicase activity"/>
    <property type="evidence" value="ECO:0007669"/>
    <property type="project" value="UniProtKB-KW"/>
</dbReference>
<reference evidence="12 13" key="1">
    <citation type="submission" date="2020-05" db="EMBL/GenBank/DDBJ databases">
        <title>Nakamurella sp. DB0629 isolated from air conditioner.</title>
        <authorList>
            <person name="Kim D.H."/>
            <person name="Kim D.-U."/>
        </authorList>
    </citation>
    <scope>NUCLEOTIDE SEQUENCE [LARGE SCALE GENOMIC DNA]</scope>
    <source>
        <strain evidence="12 13">DB0629</strain>
    </source>
</reference>
<dbReference type="Pfam" id="PF19306">
    <property type="entry name" value="WHD_Lhr"/>
    <property type="match status" value="1"/>
</dbReference>
<evidence type="ECO:0000256" key="4">
    <source>
        <dbReference type="ARBA" id="ARBA00022806"/>
    </source>
</evidence>
<dbReference type="Pfam" id="PF23234">
    <property type="entry name" value="WHD_4th_Lhr"/>
    <property type="match status" value="1"/>
</dbReference>
<feature type="region of interest" description="Disordered" evidence="9">
    <location>
        <begin position="1500"/>
        <end position="1531"/>
    </location>
</feature>
<evidence type="ECO:0000256" key="9">
    <source>
        <dbReference type="SAM" id="MobiDB-lite"/>
    </source>
</evidence>
<dbReference type="EC" id="3.6.4.-" evidence="12"/>
<dbReference type="GO" id="GO:0006281">
    <property type="term" value="P:DNA repair"/>
    <property type="evidence" value="ECO:0007669"/>
    <property type="project" value="UniProtKB-KW"/>
</dbReference>
<feature type="region of interest" description="Disordered" evidence="9">
    <location>
        <begin position="1551"/>
        <end position="1572"/>
    </location>
</feature>
<dbReference type="GO" id="GO:0003677">
    <property type="term" value="F:DNA binding"/>
    <property type="evidence" value="ECO:0007669"/>
    <property type="project" value="UniProtKB-KW"/>
</dbReference>
<keyword evidence="5" id="KW-0067">ATP-binding</keyword>
<dbReference type="EMBL" id="JABEND010000002">
    <property type="protein sequence ID" value="NNG34957.1"/>
    <property type="molecule type" value="Genomic_DNA"/>
</dbReference>
<evidence type="ECO:0000256" key="8">
    <source>
        <dbReference type="ARBA" id="ARBA00023235"/>
    </source>
</evidence>
<dbReference type="PROSITE" id="PS51192">
    <property type="entry name" value="HELICASE_ATP_BIND_1"/>
    <property type="match status" value="1"/>
</dbReference>
<dbReference type="InterPro" id="IPR027417">
    <property type="entry name" value="P-loop_NTPase"/>
</dbReference>
<dbReference type="SMART" id="SM00490">
    <property type="entry name" value="HELICc"/>
    <property type="match status" value="1"/>
</dbReference>
<dbReference type="NCBIfam" id="NF007284">
    <property type="entry name" value="PRK09751.1"/>
    <property type="match status" value="1"/>
</dbReference>
<keyword evidence="6" id="KW-0238">DNA-binding</keyword>
<feature type="domain" description="Helicase C-terminal" evidence="11">
    <location>
        <begin position="274"/>
        <end position="457"/>
    </location>
</feature>
<evidence type="ECO:0000256" key="2">
    <source>
        <dbReference type="ARBA" id="ARBA00022763"/>
    </source>
</evidence>
<dbReference type="InterPro" id="IPR045628">
    <property type="entry name" value="Lhr_WH_dom"/>
</dbReference>
<dbReference type="InterPro" id="IPR013701">
    <property type="entry name" value="Lhr-like_DEAD/DEAH_assoc"/>
</dbReference>
<evidence type="ECO:0000313" key="13">
    <source>
        <dbReference type="Proteomes" id="UP000562984"/>
    </source>
</evidence>
<organism evidence="12 13">
    <name type="scientific">Nakamurella aerolata</name>
    <dbReference type="NCBI Taxonomy" id="1656892"/>
    <lineage>
        <taxon>Bacteria</taxon>
        <taxon>Bacillati</taxon>
        <taxon>Actinomycetota</taxon>
        <taxon>Actinomycetes</taxon>
        <taxon>Nakamurellales</taxon>
        <taxon>Nakamurellaceae</taxon>
        <taxon>Nakamurella</taxon>
    </lineage>
</organism>
<evidence type="ECO:0000256" key="1">
    <source>
        <dbReference type="ARBA" id="ARBA00022741"/>
    </source>
</evidence>